<proteinExistence type="predicted"/>
<sequence length="190" mass="21459">MRCQRWMILCLTHRGNFVAWRCRVGMRLVAGLLVQQGQCVIQVRDDASNYTAVTNAVRRQWPFVLYAGVCEFGWNGCGMARSISRIVSRATYSVRPRCGRTARAVCRVAPRHSSPHRGALSRFFEKLSAFSWHCCRRCVTRITDPDSGQGGATGAARAMPSSMCAEQRSLSTDEHAFRHSQHSNTTYERR</sequence>
<evidence type="ECO:0000313" key="2">
    <source>
        <dbReference type="EMBL" id="AJZ58104.1"/>
    </source>
</evidence>
<evidence type="ECO:0000256" key="1">
    <source>
        <dbReference type="SAM" id="MobiDB-lite"/>
    </source>
</evidence>
<gene>
    <name evidence="2" type="ORF">OI25_828</name>
</gene>
<evidence type="ECO:0000313" key="3">
    <source>
        <dbReference type="Proteomes" id="UP000032614"/>
    </source>
</evidence>
<organism evidence="2 3">
    <name type="scientific">Paraburkholderia fungorum</name>
    <dbReference type="NCBI Taxonomy" id="134537"/>
    <lineage>
        <taxon>Bacteria</taxon>
        <taxon>Pseudomonadati</taxon>
        <taxon>Pseudomonadota</taxon>
        <taxon>Betaproteobacteria</taxon>
        <taxon>Burkholderiales</taxon>
        <taxon>Burkholderiaceae</taxon>
        <taxon>Paraburkholderia</taxon>
    </lineage>
</organism>
<feature type="region of interest" description="Disordered" evidence="1">
    <location>
        <begin position="165"/>
        <end position="190"/>
    </location>
</feature>
<dbReference type="KEGG" id="bfn:OI25_828"/>
<dbReference type="EMBL" id="CP010026">
    <property type="protein sequence ID" value="AJZ58104.1"/>
    <property type="molecule type" value="Genomic_DNA"/>
</dbReference>
<protein>
    <recommendedName>
        <fullName evidence="4">Secreted protein</fullName>
    </recommendedName>
</protein>
<accession>A0AAU8T2Q0</accession>
<evidence type="ECO:0008006" key="4">
    <source>
        <dbReference type="Google" id="ProtNLM"/>
    </source>
</evidence>
<reference evidence="2 3" key="1">
    <citation type="journal article" date="2015" name="Genome Announc.">
        <title>Complete genome sequences for 59 burkholderia isolates, both pathogenic and near neighbor.</title>
        <authorList>
            <person name="Johnson S.L."/>
            <person name="Bishop-Lilly K.A."/>
            <person name="Ladner J.T."/>
            <person name="Daligault H.E."/>
            <person name="Davenport K.W."/>
            <person name="Jaissle J."/>
            <person name="Frey K.G."/>
            <person name="Koroleva G.I."/>
            <person name="Bruce D.C."/>
            <person name="Coyne S.R."/>
            <person name="Broomall S.M."/>
            <person name="Li P.E."/>
            <person name="Teshima H."/>
            <person name="Gibbons H.S."/>
            <person name="Palacios G.F."/>
            <person name="Rosenzweig C.N."/>
            <person name="Redden C.L."/>
            <person name="Xu Y."/>
            <person name="Minogue T.D."/>
            <person name="Chain P.S."/>
        </authorList>
    </citation>
    <scope>NUCLEOTIDE SEQUENCE [LARGE SCALE GENOMIC DNA]</scope>
    <source>
        <strain evidence="2 3">ATCC BAA-463</strain>
    </source>
</reference>
<name>A0AAU8T2Q0_9BURK</name>
<dbReference type="AlphaFoldDB" id="A0AAU8T2Q0"/>
<dbReference type="Proteomes" id="UP000032614">
    <property type="component" value="Chromosome 1"/>
</dbReference>